<sequence>MEDGSPATIEKGIYNHHTLTRDTKKLVKPWISRCDTTDPATELAKEVKASTAGFLGTGEDNGNDRTFYTSRTDTNFEGGYWIGENDEFMVQLDLVNYNDKPVSVYATMDLEYLPGNIGANAVTRLLSVTGCGKRKIALDKTGRTETKSDGFVILEDGDIMYGKGHMHDGGVEMQLFVNDQPVCTSKATYGGEGGEMEVDGKKWETISGMGECGKSIPVKKGDSLKMSSVYDLAAHPLREGHDGAEAGVMGMWSLGFAASGAAQKEGMFVS</sequence>
<protein>
    <submittedName>
        <fullName evidence="1">Uncharacterized protein</fullName>
    </submittedName>
</protein>
<proteinExistence type="predicted"/>
<reference evidence="1" key="1">
    <citation type="journal article" date="2020" name="Stud. Mycol.">
        <title>101 Dothideomycetes genomes: a test case for predicting lifestyles and emergence of pathogens.</title>
        <authorList>
            <person name="Haridas S."/>
            <person name="Albert R."/>
            <person name="Binder M."/>
            <person name="Bloem J."/>
            <person name="Labutti K."/>
            <person name="Salamov A."/>
            <person name="Andreopoulos B."/>
            <person name="Baker S."/>
            <person name="Barry K."/>
            <person name="Bills G."/>
            <person name="Bluhm B."/>
            <person name="Cannon C."/>
            <person name="Castanera R."/>
            <person name="Culley D."/>
            <person name="Daum C."/>
            <person name="Ezra D."/>
            <person name="Gonzalez J."/>
            <person name="Henrissat B."/>
            <person name="Kuo A."/>
            <person name="Liang C."/>
            <person name="Lipzen A."/>
            <person name="Lutzoni F."/>
            <person name="Magnuson J."/>
            <person name="Mondo S."/>
            <person name="Nolan M."/>
            <person name="Ohm R."/>
            <person name="Pangilinan J."/>
            <person name="Park H.-J."/>
            <person name="Ramirez L."/>
            <person name="Alfaro M."/>
            <person name="Sun H."/>
            <person name="Tritt A."/>
            <person name="Yoshinaga Y."/>
            <person name="Zwiers L.-H."/>
            <person name="Turgeon B."/>
            <person name="Goodwin S."/>
            <person name="Spatafora J."/>
            <person name="Crous P."/>
            <person name="Grigoriev I."/>
        </authorList>
    </citation>
    <scope>NUCLEOTIDE SEQUENCE</scope>
    <source>
        <strain evidence="1">CBS 113979</strain>
    </source>
</reference>
<dbReference type="InterPro" id="IPR011692">
    <property type="entry name" value="Stress_up-reg_Nod19"/>
</dbReference>
<dbReference type="Proteomes" id="UP000800041">
    <property type="component" value="Unassembled WGS sequence"/>
</dbReference>
<keyword evidence="2" id="KW-1185">Reference proteome</keyword>
<evidence type="ECO:0000313" key="1">
    <source>
        <dbReference type="EMBL" id="KAF1991429.1"/>
    </source>
</evidence>
<dbReference type="OrthoDB" id="3882295at2759"/>
<accession>A0A6G1HEI5</accession>
<evidence type="ECO:0000313" key="2">
    <source>
        <dbReference type="Proteomes" id="UP000800041"/>
    </source>
</evidence>
<dbReference type="AlphaFoldDB" id="A0A6G1HEI5"/>
<organism evidence="1 2">
    <name type="scientific">Aulographum hederae CBS 113979</name>
    <dbReference type="NCBI Taxonomy" id="1176131"/>
    <lineage>
        <taxon>Eukaryota</taxon>
        <taxon>Fungi</taxon>
        <taxon>Dikarya</taxon>
        <taxon>Ascomycota</taxon>
        <taxon>Pezizomycotina</taxon>
        <taxon>Dothideomycetes</taxon>
        <taxon>Pleosporomycetidae</taxon>
        <taxon>Aulographales</taxon>
        <taxon>Aulographaceae</taxon>
    </lineage>
</organism>
<name>A0A6G1HEI5_9PEZI</name>
<dbReference type="EMBL" id="ML977139">
    <property type="protein sequence ID" value="KAF1991429.1"/>
    <property type="molecule type" value="Genomic_DNA"/>
</dbReference>
<dbReference type="Pfam" id="PF07712">
    <property type="entry name" value="SURNod19"/>
    <property type="match status" value="1"/>
</dbReference>
<gene>
    <name evidence="1" type="ORF">K402DRAFT_125257</name>
</gene>